<keyword evidence="2" id="KW-1185">Reference proteome</keyword>
<dbReference type="OrthoDB" id="6627846at2759"/>
<gene>
    <name evidence="1" type="ORF">DSTB1V02_LOCUS1367</name>
</gene>
<dbReference type="EMBL" id="CAJPEV010000129">
    <property type="protein sequence ID" value="CAG0881045.1"/>
    <property type="molecule type" value="Genomic_DNA"/>
</dbReference>
<dbReference type="AlphaFoldDB" id="A0A7R8X7Z1"/>
<name>A0A7R8X7Z1_9CRUS</name>
<proteinExistence type="predicted"/>
<organism evidence="1">
    <name type="scientific">Darwinula stevensoni</name>
    <dbReference type="NCBI Taxonomy" id="69355"/>
    <lineage>
        <taxon>Eukaryota</taxon>
        <taxon>Metazoa</taxon>
        <taxon>Ecdysozoa</taxon>
        <taxon>Arthropoda</taxon>
        <taxon>Crustacea</taxon>
        <taxon>Oligostraca</taxon>
        <taxon>Ostracoda</taxon>
        <taxon>Podocopa</taxon>
        <taxon>Podocopida</taxon>
        <taxon>Darwinulocopina</taxon>
        <taxon>Darwinuloidea</taxon>
        <taxon>Darwinulidae</taxon>
        <taxon>Darwinula</taxon>
    </lineage>
</organism>
<evidence type="ECO:0000313" key="1">
    <source>
        <dbReference type="EMBL" id="CAD7241374.1"/>
    </source>
</evidence>
<reference evidence="1" key="1">
    <citation type="submission" date="2020-11" db="EMBL/GenBank/DDBJ databases">
        <authorList>
            <person name="Tran Van P."/>
        </authorList>
    </citation>
    <scope>NUCLEOTIDE SEQUENCE</scope>
</reference>
<protein>
    <submittedName>
        <fullName evidence="1">Uncharacterized protein</fullName>
    </submittedName>
</protein>
<evidence type="ECO:0000313" key="2">
    <source>
        <dbReference type="Proteomes" id="UP000677054"/>
    </source>
</evidence>
<dbReference type="Proteomes" id="UP000677054">
    <property type="component" value="Unassembled WGS sequence"/>
</dbReference>
<dbReference type="EMBL" id="LR899646">
    <property type="protein sequence ID" value="CAD7241374.1"/>
    <property type="molecule type" value="Genomic_DNA"/>
</dbReference>
<accession>A0A7R8X7Z1</accession>
<sequence length="162" mass="18243">MDVPNVLKRLSSVTSGWYIAVQDQPEDEDHMYHVSYNLALNWCCNSHWTTCIRGCRKNNQGRLLAGNNFPPAKRNYGGRVWRVAIEGHYFPSSDATFSRGPQLDPTNMETGRMGYIHETDSENFVNPVTGANTQRIEAQWGAMKQRIVKAGNHAADAARPSF</sequence>